<reference evidence="10" key="1">
    <citation type="submission" date="2020-07" db="EMBL/GenBank/DDBJ databases">
        <title>Huge and variable diversity of episymbiotic CPR bacteria and DPANN archaea in groundwater ecosystems.</title>
        <authorList>
            <person name="He C.Y."/>
            <person name="Keren R."/>
            <person name="Whittaker M."/>
            <person name="Farag I.F."/>
            <person name="Doudna J."/>
            <person name="Cate J.H.D."/>
            <person name="Banfield J.F."/>
        </authorList>
    </citation>
    <scope>NUCLEOTIDE SEQUENCE</scope>
    <source>
        <strain evidence="10">NC_groundwater_973_Pr1_S-0.2um_54_13</strain>
    </source>
</reference>
<comment type="similarity">
    <text evidence="1">Belongs to the class-I aminoacyl-tRNA synthetase family. Glutamate--tRNA ligase type 1 subfamily.</text>
</comment>
<dbReference type="GO" id="GO:0000049">
    <property type="term" value="F:tRNA binding"/>
    <property type="evidence" value="ECO:0007669"/>
    <property type="project" value="InterPro"/>
</dbReference>
<dbReference type="InterPro" id="IPR020751">
    <property type="entry name" value="aa-tRNA-synth_I_codon-bd_sub2"/>
</dbReference>
<dbReference type="GO" id="GO:0004818">
    <property type="term" value="F:glutamate-tRNA ligase activity"/>
    <property type="evidence" value="ECO:0007669"/>
    <property type="project" value="TreeGrafter"/>
</dbReference>
<dbReference type="GO" id="GO:0006424">
    <property type="term" value="P:glutamyl-tRNA aminoacylation"/>
    <property type="evidence" value="ECO:0007669"/>
    <property type="project" value="TreeGrafter"/>
</dbReference>
<dbReference type="GO" id="GO:0005524">
    <property type="term" value="F:ATP binding"/>
    <property type="evidence" value="ECO:0007669"/>
    <property type="project" value="UniProtKB-KW"/>
</dbReference>
<dbReference type="SUPFAM" id="SSF48163">
    <property type="entry name" value="An anticodon-binding domain of class I aminoacyl-tRNA synthetases"/>
    <property type="match status" value="1"/>
</dbReference>
<dbReference type="SUPFAM" id="SSF52374">
    <property type="entry name" value="Nucleotidylyl transferase"/>
    <property type="match status" value="1"/>
</dbReference>
<keyword evidence="2 7" id="KW-0436">Ligase</keyword>
<evidence type="ECO:0000313" key="11">
    <source>
        <dbReference type="Proteomes" id="UP000753196"/>
    </source>
</evidence>
<proteinExistence type="inferred from homology"/>
<dbReference type="PANTHER" id="PTHR43311">
    <property type="entry name" value="GLUTAMATE--TRNA LIGASE"/>
    <property type="match status" value="1"/>
</dbReference>
<evidence type="ECO:0000256" key="2">
    <source>
        <dbReference type="ARBA" id="ARBA00022598"/>
    </source>
</evidence>
<keyword evidence="4 7" id="KW-0067">ATP-binding</keyword>
<evidence type="ECO:0000259" key="9">
    <source>
        <dbReference type="Pfam" id="PF19269"/>
    </source>
</evidence>
<dbReference type="InterPro" id="IPR045462">
    <property type="entry name" value="aa-tRNA-synth_I_cd-bd"/>
</dbReference>
<evidence type="ECO:0000256" key="5">
    <source>
        <dbReference type="ARBA" id="ARBA00022917"/>
    </source>
</evidence>
<dbReference type="AlphaFoldDB" id="A0A932R1Q9"/>
<dbReference type="Gene3D" id="3.40.50.620">
    <property type="entry name" value="HUPs"/>
    <property type="match status" value="1"/>
</dbReference>
<comment type="caution">
    <text evidence="10">The sequence shown here is derived from an EMBL/GenBank/DDBJ whole genome shotgun (WGS) entry which is preliminary data.</text>
</comment>
<keyword evidence="5 7" id="KW-0648">Protein biosynthesis</keyword>
<accession>A0A932R1Q9</accession>
<evidence type="ECO:0000259" key="8">
    <source>
        <dbReference type="Pfam" id="PF00749"/>
    </source>
</evidence>
<feature type="non-terminal residue" evidence="10">
    <location>
        <position position="1"/>
    </location>
</feature>
<dbReference type="InterPro" id="IPR020058">
    <property type="entry name" value="Glu/Gln-tRNA-synth_Ib_cat-dom"/>
</dbReference>
<evidence type="ECO:0000256" key="1">
    <source>
        <dbReference type="ARBA" id="ARBA00007894"/>
    </source>
</evidence>
<keyword evidence="6 7" id="KW-0030">Aminoacyl-tRNA synthetase</keyword>
<dbReference type="Pfam" id="PF00749">
    <property type="entry name" value="tRNA-synt_1c"/>
    <property type="match status" value="1"/>
</dbReference>
<evidence type="ECO:0000313" key="10">
    <source>
        <dbReference type="EMBL" id="MBI3630850.1"/>
    </source>
</evidence>
<dbReference type="EMBL" id="JACQCR010000016">
    <property type="protein sequence ID" value="MBI3630850.1"/>
    <property type="molecule type" value="Genomic_DNA"/>
</dbReference>
<protein>
    <submittedName>
        <fullName evidence="10">Glutamate--tRNA ligase</fullName>
    </submittedName>
</protein>
<feature type="domain" description="Aminoacyl-tRNA synthetase class I anticodon-binding" evidence="9">
    <location>
        <begin position="200"/>
        <end position="238"/>
    </location>
</feature>
<sequence length="243" mass="27508">VDDYEMKISHVIRGEDHLANTPKHILLMEALGFPVPQFAHLPLLLGPDRSKLSKRHGATSIAEYRSQGYLPEAMVNFLALLGWNPGGEREILSKEELIGLFSLEKVQKSGGVFDVQKLDWMNGEYIRKKSPEELTKLITPFIETLAVNAHEDISVRDIVTLEQPRLKRLSEIGERAGFFFKAPEYDKELLRWKKMSDAQGALLWPLRAALSGKKASPGPFEIMKILGTDESIRRIQYAKEKLA</sequence>
<dbReference type="Gene3D" id="1.10.10.350">
    <property type="match status" value="1"/>
</dbReference>
<dbReference type="Proteomes" id="UP000753196">
    <property type="component" value="Unassembled WGS sequence"/>
</dbReference>
<dbReference type="InterPro" id="IPR008925">
    <property type="entry name" value="aa_tRNA-synth_I_cd-bd_sf"/>
</dbReference>
<organism evidence="10 11">
    <name type="scientific">Candidatus Sungiibacteriota bacterium</name>
    <dbReference type="NCBI Taxonomy" id="2750080"/>
    <lineage>
        <taxon>Bacteria</taxon>
        <taxon>Candidatus Sungiibacteriota</taxon>
    </lineage>
</organism>
<dbReference type="PANTHER" id="PTHR43311:SF2">
    <property type="entry name" value="GLUTAMATE--TRNA LIGASE, MITOCHONDRIAL-RELATED"/>
    <property type="match status" value="1"/>
</dbReference>
<feature type="domain" description="Glutamyl/glutaminyl-tRNA synthetase class Ib catalytic" evidence="8">
    <location>
        <begin position="1"/>
        <end position="120"/>
    </location>
</feature>
<gene>
    <name evidence="10" type="ORF">HY221_00745</name>
</gene>
<evidence type="ECO:0000256" key="6">
    <source>
        <dbReference type="ARBA" id="ARBA00023146"/>
    </source>
</evidence>
<dbReference type="InterPro" id="IPR049940">
    <property type="entry name" value="GluQ/Sye"/>
</dbReference>
<feature type="domain" description="Aminoacyl-tRNA synthetase class I anticodon-binding" evidence="9">
    <location>
        <begin position="133"/>
        <end position="195"/>
    </location>
</feature>
<evidence type="ECO:0000256" key="3">
    <source>
        <dbReference type="ARBA" id="ARBA00022741"/>
    </source>
</evidence>
<evidence type="ECO:0000256" key="7">
    <source>
        <dbReference type="RuleBase" id="RU363037"/>
    </source>
</evidence>
<keyword evidence="3 7" id="KW-0547">Nucleotide-binding</keyword>
<dbReference type="GO" id="GO:0005829">
    <property type="term" value="C:cytosol"/>
    <property type="evidence" value="ECO:0007669"/>
    <property type="project" value="TreeGrafter"/>
</dbReference>
<evidence type="ECO:0000256" key="4">
    <source>
        <dbReference type="ARBA" id="ARBA00022840"/>
    </source>
</evidence>
<dbReference type="Pfam" id="PF19269">
    <property type="entry name" value="Anticodon_2"/>
    <property type="match status" value="2"/>
</dbReference>
<dbReference type="InterPro" id="IPR014729">
    <property type="entry name" value="Rossmann-like_a/b/a_fold"/>
</dbReference>
<name>A0A932R1Q9_9BACT</name>